<keyword evidence="3" id="KW-1185">Reference proteome</keyword>
<gene>
    <name evidence="2" type="ORF">Sdagh_61770</name>
</gene>
<evidence type="ECO:0000313" key="3">
    <source>
        <dbReference type="Proteomes" id="UP001052655"/>
    </source>
</evidence>
<name>A0ABQ3QAY3_9ACTN</name>
<reference evidence="2" key="1">
    <citation type="submission" date="2024-05" db="EMBL/GenBank/DDBJ databases">
        <title>Whole genome shotgun sequence of Streptomyces daghestanicus NBRC 12762.</title>
        <authorList>
            <person name="Komaki H."/>
            <person name="Tamura T."/>
        </authorList>
    </citation>
    <scope>NUCLEOTIDE SEQUENCE</scope>
    <source>
        <strain evidence="2">NBRC 12762</strain>
    </source>
</reference>
<accession>A0ABQ3QAY3</accession>
<dbReference type="Proteomes" id="UP001052655">
    <property type="component" value="Unassembled WGS sequence"/>
</dbReference>
<feature type="compositionally biased region" description="Low complexity" evidence="1">
    <location>
        <begin position="9"/>
        <end position="24"/>
    </location>
</feature>
<sequence>MARTLTEPAPRASALAAAAKAHGASPEGRSVLRWTLSLRSHEDFLAELATVTPEALGEAGRCATT</sequence>
<proteinExistence type="predicted"/>
<evidence type="ECO:0000256" key="1">
    <source>
        <dbReference type="SAM" id="MobiDB-lite"/>
    </source>
</evidence>
<evidence type="ECO:0000313" key="2">
    <source>
        <dbReference type="EMBL" id="GHI34447.1"/>
    </source>
</evidence>
<comment type="caution">
    <text evidence="2">The sequence shown here is derived from an EMBL/GenBank/DDBJ whole genome shotgun (WGS) entry which is preliminary data.</text>
</comment>
<dbReference type="EMBL" id="BNDX01000016">
    <property type="protein sequence ID" value="GHI34447.1"/>
    <property type="molecule type" value="Genomic_DNA"/>
</dbReference>
<organism evidence="2 3">
    <name type="scientific">Streptomyces daghestanicus</name>
    <dbReference type="NCBI Taxonomy" id="66885"/>
    <lineage>
        <taxon>Bacteria</taxon>
        <taxon>Bacillati</taxon>
        <taxon>Actinomycetota</taxon>
        <taxon>Actinomycetes</taxon>
        <taxon>Kitasatosporales</taxon>
        <taxon>Streptomycetaceae</taxon>
        <taxon>Streptomyces</taxon>
    </lineage>
</organism>
<dbReference type="RefSeq" id="WP_190077621.1">
    <property type="nucleotide sequence ID" value="NZ_BMTC01000015.1"/>
</dbReference>
<protein>
    <submittedName>
        <fullName evidence="2">Uncharacterized protein</fullName>
    </submittedName>
</protein>
<feature type="region of interest" description="Disordered" evidence="1">
    <location>
        <begin position="1"/>
        <end position="26"/>
    </location>
</feature>